<dbReference type="Proteomes" id="UP000284706">
    <property type="component" value="Unassembled WGS sequence"/>
</dbReference>
<proteinExistence type="predicted"/>
<dbReference type="EMBL" id="NHYE01005305">
    <property type="protein sequence ID" value="PPQ74894.1"/>
    <property type="molecule type" value="Genomic_DNA"/>
</dbReference>
<dbReference type="AlphaFoldDB" id="A0A409W8S0"/>
<reference evidence="2 3" key="1">
    <citation type="journal article" date="2018" name="Evol. Lett.">
        <title>Horizontal gene cluster transfer increased hallucinogenic mushroom diversity.</title>
        <authorList>
            <person name="Reynolds H.T."/>
            <person name="Vijayakumar V."/>
            <person name="Gluck-Thaler E."/>
            <person name="Korotkin H.B."/>
            <person name="Matheny P.B."/>
            <person name="Slot J.C."/>
        </authorList>
    </citation>
    <scope>NUCLEOTIDE SEQUENCE [LARGE SCALE GENOMIC DNA]</scope>
    <source>
        <strain evidence="2 3">SRW20</strain>
    </source>
</reference>
<comment type="caution">
    <text evidence="2">The sequence shown here is derived from an EMBL/GenBank/DDBJ whole genome shotgun (WGS) entry which is preliminary data.</text>
</comment>
<evidence type="ECO:0000256" key="1">
    <source>
        <dbReference type="SAM" id="MobiDB-lite"/>
    </source>
</evidence>
<feature type="compositionally biased region" description="Polar residues" evidence="1">
    <location>
        <begin position="33"/>
        <end position="49"/>
    </location>
</feature>
<feature type="region of interest" description="Disordered" evidence="1">
    <location>
        <begin position="1"/>
        <end position="54"/>
    </location>
</feature>
<organism evidence="2 3">
    <name type="scientific">Gymnopilus dilepis</name>
    <dbReference type="NCBI Taxonomy" id="231916"/>
    <lineage>
        <taxon>Eukaryota</taxon>
        <taxon>Fungi</taxon>
        <taxon>Dikarya</taxon>
        <taxon>Basidiomycota</taxon>
        <taxon>Agaricomycotina</taxon>
        <taxon>Agaricomycetes</taxon>
        <taxon>Agaricomycetidae</taxon>
        <taxon>Agaricales</taxon>
        <taxon>Agaricineae</taxon>
        <taxon>Hymenogastraceae</taxon>
        <taxon>Gymnopilus</taxon>
    </lineage>
</organism>
<evidence type="ECO:0000313" key="3">
    <source>
        <dbReference type="Proteomes" id="UP000284706"/>
    </source>
</evidence>
<gene>
    <name evidence="2" type="ORF">CVT26_011455</name>
</gene>
<keyword evidence="3" id="KW-1185">Reference proteome</keyword>
<accession>A0A409W8S0</accession>
<name>A0A409W8S0_9AGAR</name>
<evidence type="ECO:0000313" key="2">
    <source>
        <dbReference type="EMBL" id="PPQ74894.1"/>
    </source>
</evidence>
<dbReference type="InParanoid" id="A0A409W8S0"/>
<protein>
    <submittedName>
        <fullName evidence="2">Uncharacterized protein</fullName>
    </submittedName>
</protein>
<sequence length="76" mass="8061">MDGHDNKSARSTPHTPISPQMCKGVRPSPVSAEKSQFLKTTLGGSSRNGGTRAGWCKAQLPKADGEHAEAAVMRNE</sequence>
<feature type="compositionally biased region" description="Polar residues" evidence="1">
    <location>
        <begin position="9"/>
        <end position="18"/>
    </location>
</feature>